<dbReference type="PANTHER" id="PTHR43685:SF2">
    <property type="entry name" value="GLYCOSYLTRANSFERASE 2-LIKE DOMAIN-CONTAINING PROTEIN"/>
    <property type="match status" value="1"/>
</dbReference>
<reference evidence="2 3" key="1">
    <citation type="submission" date="2024-02" db="EMBL/GenBank/DDBJ databases">
        <title>Whole genome sequencing of Parabacteroides sp. AD58.</title>
        <authorList>
            <person name="Chaplin A.V."/>
            <person name="Pikina A.P."/>
            <person name="Sokolova S.R."/>
            <person name="Korostin D.O."/>
            <person name="Efimov B.A."/>
        </authorList>
    </citation>
    <scope>NUCLEOTIDE SEQUENCE [LARGE SCALE GENOMIC DNA]</scope>
    <source>
        <strain evidence="2 3">AD58</strain>
    </source>
</reference>
<dbReference type="RefSeq" id="WP_251968447.1">
    <property type="nucleotide sequence ID" value="NZ_CP146284.1"/>
</dbReference>
<dbReference type="InterPro" id="IPR001173">
    <property type="entry name" value="Glyco_trans_2-like"/>
</dbReference>
<dbReference type="CDD" id="cd04185">
    <property type="entry name" value="GT_2_like_b"/>
    <property type="match status" value="1"/>
</dbReference>
<dbReference type="Proteomes" id="UP001320603">
    <property type="component" value="Chromosome"/>
</dbReference>
<dbReference type="Pfam" id="PF00535">
    <property type="entry name" value="Glycos_transf_2"/>
    <property type="match status" value="1"/>
</dbReference>
<evidence type="ECO:0000313" key="2">
    <source>
        <dbReference type="EMBL" id="WWV65784.1"/>
    </source>
</evidence>
<protein>
    <submittedName>
        <fullName evidence="2">Glycosyltransferase family 2 protein</fullName>
    </submittedName>
</protein>
<dbReference type="PANTHER" id="PTHR43685">
    <property type="entry name" value="GLYCOSYLTRANSFERASE"/>
    <property type="match status" value="1"/>
</dbReference>
<organism evidence="2 3">
    <name type="scientific">Parabacteroides absconsus</name>
    <dbReference type="NCBI Taxonomy" id="2951805"/>
    <lineage>
        <taxon>Bacteria</taxon>
        <taxon>Pseudomonadati</taxon>
        <taxon>Bacteroidota</taxon>
        <taxon>Bacteroidia</taxon>
        <taxon>Bacteroidales</taxon>
        <taxon>Tannerellaceae</taxon>
        <taxon>Parabacteroides</taxon>
    </lineage>
</organism>
<sequence length="296" mass="34484">MKIYAFIVTFNRFELLKRVVECLRNQTYKIDKILVVNNASTDGTSEWLAMQPDLFVINQENLGGAGGFHTGVKYCYEDGADWIWMMDDDVFPEKDCLENLLKYTKISPCINMSRYYSDGVVVPCPYWYYQKNYKDSLFYDEATDNQYVRVPDGVCFEGLLIKKDIVSQIGFPDKDFFVAGDDTTYGYRAVKICTPILVKSAKAVRQAKSTEKSLRPLTTYYTVRNRHLIKKYNKRYNLNIPVSKWPIYYIYVPIKRILVCLTDNSEINRKLMKSVIYGIIDNLKQLTGSTFFLHKI</sequence>
<dbReference type="InterPro" id="IPR050834">
    <property type="entry name" value="Glycosyltransf_2"/>
</dbReference>
<dbReference type="InterPro" id="IPR029044">
    <property type="entry name" value="Nucleotide-diphossugar_trans"/>
</dbReference>
<feature type="domain" description="Glycosyltransferase 2-like" evidence="1">
    <location>
        <begin position="6"/>
        <end position="125"/>
    </location>
</feature>
<evidence type="ECO:0000313" key="3">
    <source>
        <dbReference type="Proteomes" id="UP001320603"/>
    </source>
</evidence>
<dbReference type="EMBL" id="CP146284">
    <property type="protein sequence ID" value="WWV65784.1"/>
    <property type="molecule type" value="Genomic_DNA"/>
</dbReference>
<dbReference type="Gene3D" id="3.90.550.10">
    <property type="entry name" value="Spore Coat Polysaccharide Biosynthesis Protein SpsA, Chain A"/>
    <property type="match status" value="1"/>
</dbReference>
<evidence type="ECO:0000259" key="1">
    <source>
        <dbReference type="Pfam" id="PF00535"/>
    </source>
</evidence>
<dbReference type="SUPFAM" id="SSF53448">
    <property type="entry name" value="Nucleotide-diphospho-sugar transferases"/>
    <property type="match status" value="1"/>
</dbReference>
<name>A0ABZ2INM3_9BACT</name>
<accession>A0ABZ2INM3</accession>
<gene>
    <name evidence="2" type="ORF">NEE14_012375</name>
</gene>
<keyword evidence="3" id="KW-1185">Reference proteome</keyword>
<proteinExistence type="predicted"/>